<dbReference type="InterPro" id="IPR021795">
    <property type="entry name" value="DUF3363"/>
</dbReference>
<keyword evidence="2" id="KW-1185">Reference proteome</keyword>
<dbReference type="Pfam" id="PF11843">
    <property type="entry name" value="DUF3363"/>
    <property type="match status" value="1"/>
</dbReference>
<evidence type="ECO:0000313" key="1">
    <source>
        <dbReference type="EMBL" id="GEC64703.1"/>
    </source>
</evidence>
<protein>
    <submittedName>
        <fullName evidence="1">Uncharacterized protein</fullName>
    </submittedName>
</protein>
<evidence type="ECO:0000313" key="2">
    <source>
        <dbReference type="Proteomes" id="UP000319478"/>
    </source>
</evidence>
<proteinExistence type="predicted"/>
<reference evidence="1 2" key="1">
    <citation type="submission" date="2019-06" db="EMBL/GenBank/DDBJ databases">
        <title>Whole genome shotgun sequence of Komagataeibacter hansenii NBRC 14820.</title>
        <authorList>
            <person name="Hosoyama A."/>
            <person name="Uohara A."/>
            <person name="Ohji S."/>
            <person name="Ichikawa N."/>
        </authorList>
    </citation>
    <scope>NUCLEOTIDE SEQUENCE [LARGE SCALE GENOMIC DNA]</scope>
    <source>
        <strain evidence="1 2">NBRC 14820</strain>
    </source>
</reference>
<organism evidence="1 2">
    <name type="scientific">Novacetimonas hansenii</name>
    <name type="common">Komagataeibacter hansenii</name>
    <dbReference type="NCBI Taxonomy" id="436"/>
    <lineage>
        <taxon>Bacteria</taxon>
        <taxon>Pseudomonadati</taxon>
        <taxon>Pseudomonadota</taxon>
        <taxon>Alphaproteobacteria</taxon>
        <taxon>Acetobacterales</taxon>
        <taxon>Acetobacteraceae</taxon>
        <taxon>Novacetimonas</taxon>
    </lineage>
</organism>
<dbReference type="EMBL" id="BJNN01000131">
    <property type="protein sequence ID" value="GEC64703.1"/>
    <property type="molecule type" value="Genomic_DNA"/>
</dbReference>
<sequence>MELRRFNKAGSRSRVALDVQSDLSIGEQVTVRATTWLDRQLIARDPVALDDAGFGAEVRDALVRCQAHLIEQGIARQNGKRTYYPRGMLTTLPRRERDDLVRKLERETEMAHSPAVAGEYVTRTYRRRFALAAAPMAMIDDRLQSQFVRWPPSREKQRGRHVSGVECDMWGTECRRKGRLPHAGKVAVF</sequence>
<accession>A0ABQ0SHQ3</accession>
<name>A0ABQ0SHQ3_NOVHA</name>
<gene>
    <name evidence="1" type="ORF">GHA01_25520</name>
</gene>
<dbReference type="Proteomes" id="UP000319478">
    <property type="component" value="Unassembled WGS sequence"/>
</dbReference>
<dbReference type="RefSeq" id="WP_003619533.1">
    <property type="nucleotide sequence ID" value="NZ_BJNN01000131.1"/>
</dbReference>
<comment type="caution">
    <text evidence="1">The sequence shown here is derived from an EMBL/GenBank/DDBJ whole genome shotgun (WGS) entry which is preliminary data.</text>
</comment>